<dbReference type="AlphaFoldDB" id="A0A0E9NSC2"/>
<comment type="caution">
    <text evidence="2">The sequence shown here is derived from an EMBL/GenBank/DDBJ whole genome shotgun (WGS) entry which is preliminary data.</text>
</comment>
<evidence type="ECO:0000313" key="3">
    <source>
        <dbReference type="Proteomes" id="UP000033140"/>
    </source>
</evidence>
<reference evidence="2 3" key="1">
    <citation type="journal article" date="2011" name="J. Gen. Appl. Microbiol.">
        <title>Draft genome sequencing of the enigmatic yeast Saitoella complicata.</title>
        <authorList>
            <person name="Nishida H."/>
            <person name="Hamamoto M."/>
            <person name="Sugiyama J."/>
        </authorList>
    </citation>
    <scope>NUCLEOTIDE SEQUENCE [LARGE SCALE GENOMIC DNA]</scope>
    <source>
        <strain evidence="2 3">NRRL Y-17804</strain>
    </source>
</reference>
<reference evidence="2 3" key="2">
    <citation type="journal article" date="2014" name="J. Gen. Appl. Microbiol.">
        <title>The early diverging ascomycetous budding yeast Saitoella complicata has three histone deacetylases belonging to the Clr6, Hos2, and Rpd3 lineages.</title>
        <authorList>
            <person name="Nishida H."/>
            <person name="Matsumoto T."/>
            <person name="Kondo S."/>
            <person name="Hamamoto M."/>
            <person name="Yoshikawa H."/>
        </authorList>
    </citation>
    <scope>NUCLEOTIDE SEQUENCE [LARGE SCALE GENOMIC DNA]</scope>
    <source>
        <strain evidence="2 3">NRRL Y-17804</strain>
    </source>
</reference>
<sequence length="96" mass="11452">MICLRVERLDAWELFGCEPAKPGQKRLLLCVGIRRNPLEKYFNLFSLFVHHHHMVSNHQTQDPPSYDPARIRSIARHEKISKKLKREEQRTHENPQ</sequence>
<evidence type="ECO:0000313" key="2">
    <source>
        <dbReference type="EMBL" id="GAO52340.1"/>
    </source>
</evidence>
<feature type="region of interest" description="Disordered" evidence="1">
    <location>
        <begin position="77"/>
        <end position="96"/>
    </location>
</feature>
<gene>
    <name evidence="2" type="ORF">G7K_6418-t1</name>
</gene>
<proteinExistence type="predicted"/>
<keyword evidence="3" id="KW-1185">Reference proteome</keyword>
<name>A0A0E9NSC2_SAICN</name>
<reference evidence="2 3" key="3">
    <citation type="journal article" date="2015" name="Genome Announc.">
        <title>Draft Genome Sequence of the Archiascomycetous Yeast Saitoella complicata.</title>
        <authorList>
            <person name="Yamauchi K."/>
            <person name="Kondo S."/>
            <person name="Hamamoto M."/>
            <person name="Takahashi Y."/>
            <person name="Ogura Y."/>
            <person name="Hayashi T."/>
            <person name="Nishida H."/>
        </authorList>
    </citation>
    <scope>NUCLEOTIDE SEQUENCE [LARGE SCALE GENOMIC DNA]</scope>
    <source>
        <strain evidence="2 3">NRRL Y-17804</strain>
    </source>
</reference>
<dbReference type="EMBL" id="BACD03000066">
    <property type="protein sequence ID" value="GAO52340.1"/>
    <property type="molecule type" value="Genomic_DNA"/>
</dbReference>
<dbReference type="Proteomes" id="UP000033140">
    <property type="component" value="Unassembled WGS sequence"/>
</dbReference>
<protein>
    <submittedName>
        <fullName evidence="2">Uncharacterized protein</fullName>
    </submittedName>
</protein>
<organism evidence="2 3">
    <name type="scientific">Saitoella complicata (strain BCRC 22490 / CBS 7301 / JCM 7358 / NBRC 10748 / NRRL Y-17804)</name>
    <dbReference type="NCBI Taxonomy" id="698492"/>
    <lineage>
        <taxon>Eukaryota</taxon>
        <taxon>Fungi</taxon>
        <taxon>Dikarya</taxon>
        <taxon>Ascomycota</taxon>
        <taxon>Taphrinomycotina</taxon>
        <taxon>Taphrinomycotina incertae sedis</taxon>
        <taxon>Saitoella</taxon>
    </lineage>
</organism>
<evidence type="ECO:0000256" key="1">
    <source>
        <dbReference type="SAM" id="MobiDB-lite"/>
    </source>
</evidence>
<feature type="compositionally biased region" description="Basic and acidic residues" evidence="1">
    <location>
        <begin position="85"/>
        <end position="96"/>
    </location>
</feature>
<accession>A0A0E9NSC2</accession>